<dbReference type="STRING" id="2512241.A0A553I1Z6"/>
<proteinExistence type="predicted"/>
<dbReference type="Proteomes" id="UP000319160">
    <property type="component" value="Unassembled WGS sequence"/>
</dbReference>
<dbReference type="EMBL" id="VFLP01000024">
    <property type="protein sequence ID" value="TRX94226.1"/>
    <property type="molecule type" value="Genomic_DNA"/>
</dbReference>
<feature type="region of interest" description="Disordered" evidence="1">
    <location>
        <begin position="23"/>
        <end position="85"/>
    </location>
</feature>
<comment type="caution">
    <text evidence="2">The sequence shown here is derived from an EMBL/GenBank/DDBJ whole genome shotgun (WGS) entry which is preliminary data.</text>
</comment>
<organism evidence="2 3">
    <name type="scientific">Xylaria flabelliformis</name>
    <dbReference type="NCBI Taxonomy" id="2512241"/>
    <lineage>
        <taxon>Eukaryota</taxon>
        <taxon>Fungi</taxon>
        <taxon>Dikarya</taxon>
        <taxon>Ascomycota</taxon>
        <taxon>Pezizomycotina</taxon>
        <taxon>Sordariomycetes</taxon>
        <taxon>Xylariomycetidae</taxon>
        <taxon>Xylariales</taxon>
        <taxon>Xylariaceae</taxon>
        <taxon>Xylaria</taxon>
    </lineage>
</organism>
<reference evidence="3" key="1">
    <citation type="submission" date="2019-06" db="EMBL/GenBank/DDBJ databases">
        <title>Draft genome sequence of the griseofulvin-producing fungus Xylaria cubensis strain G536.</title>
        <authorList>
            <person name="Mead M.E."/>
            <person name="Raja H.A."/>
            <person name="Steenwyk J.L."/>
            <person name="Knowles S.L."/>
            <person name="Oberlies N.H."/>
            <person name="Rokas A."/>
        </authorList>
    </citation>
    <scope>NUCLEOTIDE SEQUENCE [LARGE SCALE GENOMIC DNA]</scope>
    <source>
        <strain evidence="3">G536</strain>
    </source>
</reference>
<feature type="compositionally biased region" description="Basic and acidic residues" evidence="1">
    <location>
        <begin position="30"/>
        <end position="44"/>
    </location>
</feature>
<dbReference type="AlphaFoldDB" id="A0A553I1Z6"/>
<name>A0A553I1Z6_9PEZI</name>
<protein>
    <submittedName>
        <fullName evidence="2">Uncharacterized protein</fullName>
    </submittedName>
</protein>
<feature type="compositionally biased region" description="Basic and acidic residues" evidence="1">
    <location>
        <begin position="397"/>
        <end position="406"/>
    </location>
</feature>
<dbReference type="OrthoDB" id="5236058at2759"/>
<sequence>MNFNLLKLIKAFFRACLPSRHLKTTSPTQRTDHHNARLRARDPGRPVNTTQNTTIDAGVQSGKPQSTIGLPGTTTPPPPRIKPQGRYAKSKMQQWSTSYMSRAELAELFNLIHAVLEHVPYAICGLAALHDYELTDRQVNKVSIICPRTSRKNVMGWAATKGYEVDRGSIGIPTSDGLVRKVRVKFVERGFEDLQRGRSTCSNATVLSIASLLDNVAAGWLDNKKRDDERALLVIANDIFACLDRIAASRESVDPRHLPTFLGEAFFADFTERYANAGTEMTRAGIDVSAVLAKHHAAASLREHDEMLRQHGLHGDTAPREPRGQFEEVRASVYTIREEDFPHEASVRRMPTMPEPSKYAYQRANDGFPGPSSRRNDSTSNNVIPSLAARRYAQPKPVEKPDGNWI</sequence>
<gene>
    <name evidence="2" type="ORF">FHL15_004994</name>
</gene>
<feature type="region of interest" description="Disordered" evidence="1">
    <location>
        <begin position="344"/>
        <end position="406"/>
    </location>
</feature>
<keyword evidence="3" id="KW-1185">Reference proteome</keyword>
<accession>A0A553I1Z6</accession>
<evidence type="ECO:0000313" key="2">
    <source>
        <dbReference type="EMBL" id="TRX94226.1"/>
    </source>
</evidence>
<evidence type="ECO:0000256" key="1">
    <source>
        <dbReference type="SAM" id="MobiDB-lite"/>
    </source>
</evidence>
<evidence type="ECO:0000313" key="3">
    <source>
        <dbReference type="Proteomes" id="UP000319160"/>
    </source>
</evidence>